<evidence type="ECO:0000256" key="1">
    <source>
        <dbReference type="ARBA" id="ARBA00001933"/>
    </source>
</evidence>
<feature type="domain" description="Aminotransferase class I/classII large" evidence="11">
    <location>
        <begin position="32"/>
        <end position="340"/>
    </location>
</feature>
<dbReference type="InterPro" id="IPR004839">
    <property type="entry name" value="Aminotransferase_I/II_large"/>
</dbReference>
<evidence type="ECO:0000256" key="6">
    <source>
        <dbReference type="ARBA" id="ARBA00022679"/>
    </source>
</evidence>
<keyword evidence="14" id="KW-1185">Reference proteome</keyword>
<dbReference type="EMBL" id="UHDT01000001">
    <property type="protein sequence ID" value="SUM56807.1"/>
    <property type="molecule type" value="Genomic_DNA"/>
</dbReference>
<evidence type="ECO:0000313" key="12">
    <source>
        <dbReference type="EMBL" id="KIX91685.1"/>
    </source>
</evidence>
<dbReference type="STRING" id="569857.TP70_01045"/>
<evidence type="ECO:0000256" key="2">
    <source>
        <dbReference type="ARBA" id="ARBA00005011"/>
    </source>
</evidence>
<evidence type="ECO:0000256" key="5">
    <source>
        <dbReference type="ARBA" id="ARBA00022605"/>
    </source>
</evidence>
<evidence type="ECO:0000259" key="11">
    <source>
        <dbReference type="Pfam" id="PF00155"/>
    </source>
</evidence>
<evidence type="ECO:0000256" key="10">
    <source>
        <dbReference type="HAMAP-Rule" id="MF_01023"/>
    </source>
</evidence>
<dbReference type="InterPro" id="IPR005861">
    <property type="entry name" value="HisP_aminotrans"/>
</dbReference>
<evidence type="ECO:0000256" key="8">
    <source>
        <dbReference type="ARBA" id="ARBA00023102"/>
    </source>
</evidence>
<dbReference type="UniPathway" id="UPA00031">
    <property type="reaction ID" value="UER00012"/>
</dbReference>
<comment type="similarity">
    <text evidence="10">Belongs to the class-II pyridoxal-phosphate-dependent aminotransferase family. Histidinol-phosphate aminotransferase subfamily.</text>
</comment>
<reference evidence="13 15" key="2">
    <citation type="submission" date="2018-06" db="EMBL/GenBank/DDBJ databases">
        <authorList>
            <consortium name="Pathogen Informatics"/>
            <person name="Doyle S."/>
        </authorList>
    </citation>
    <scope>NUCLEOTIDE SEQUENCE [LARGE SCALE GENOMIC DNA]</scope>
    <source>
        <strain evidence="13 15">NCTC13832</strain>
    </source>
</reference>
<keyword evidence="7 10" id="KW-0663">Pyridoxal phosphate</keyword>
<dbReference type="RefSeq" id="WP_044358698.1">
    <property type="nucleotide sequence ID" value="NZ_JXWY01000005.1"/>
</dbReference>
<keyword evidence="6 10" id="KW-0808">Transferase</keyword>
<name>A0A0D6XTB3_9STAP</name>
<comment type="catalytic activity">
    <reaction evidence="9 10">
        <text>L-histidinol phosphate + 2-oxoglutarate = 3-(imidazol-4-yl)-2-oxopropyl phosphate + L-glutamate</text>
        <dbReference type="Rhea" id="RHEA:23744"/>
        <dbReference type="ChEBI" id="CHEBI:16810"/>
        <dbReference type="ChEBI" id="CHEBI:29985"/>
        <dbReference type="ChEBI" id="CHEBI:57766"/>
        <dbReference type="ChEBI" id="CHEBI:57980"/>
        <dbReference type="EC" id="2.6.1.9"/>
    </reaction>
</comment>
<comment type="cofactor">
    <cofactor evidence="1 10">
        <name>pyridoxal 5'-phosphate</name>
        <dbReference type="ChEBI" id="CHEBI:597326"/>
    </cofactor>
</comment>
<evidence type="ECO:0000256" key="3">
    <source>
        <dbReference type="ARBA" id="ARBA00011738"/>
    </source>
</evidence>
<dbReference type="HAMAP" id="MF_01023">
    <property type="entry name" value="HisC_aminotrans_2"/>
    <property type="match status" value="1"/>
</dbReference>
<evidence type="ECO:0000313" key="13">
    <source>
        <dbReference type="EMBL" id="SUM56807.1"/>
    </source>
</evidence>
<protein>
    <recommendedName>
        <fullName evidence="10">Histidinol-phosphate aminotransferase</fullName>
        <ecNumber evidence="10">2.6.1.9</ecNumber>
    </recommendedName>
    <alternativeName>
        <fullName evidence="10">Imidazole acetol-phosphate transaminase</fullName>
    </alternativeName>
</protein>
<sequence>MKSQIAQLRAYTPGLSPEALKKKLGITGELHKLASNENVYGPSPKAKEAIKAHVDDLFLYPEPNAPLLQEAIAKHYGVAPEQVVFGAGLDEMIVIISRTVIRSGDKVVTSAGTFGQYFHNAVVEDANIVQVPLQEGAYDLDAIAEAVDEDTALVWICNPNNPTGTYHNEEAIEAFIQKIPSNVTILFDEAYVEYVTADDYPDTLELMKKYDNIAMLRTFSKAYGLAGLRIGYIIAPTPLAEQLNVIRPPFNTTRLSEQAALAAFQDQDYLKQTVSVNKQERDKFADVETSLKLYPTQTNFVFVETDRVAELDEALLKAGIIARAFPNGVRITFGFPEQNEVIRQVLAQF</sequence>
<evidence type="ECO:0000313" key="15">
    <source>
        <dbReference type="Proteomes" id="UP000254100"/>
    </source>
</evidence>
<dbReference type="InterPro" id="IPR050106">
    <property type="entry name" value="HistidinolP_aminotransfase"/>
</dbReference>
<evidence type="ECO:0000313" key="14">
    <source>
        <dbReference type="Proteomes" id="UP000032366"/>
    </source>
</evidence>
<reference evidence="12 14" key="1">
    <citation type="submission" date="2015-01" db="EMBL/GenBank/DDBJ databases">
        <authorList>
            <person name="Guo J."/>
        </authorList>
    </citation>
    <scope>NUCLEOTIDE SEQUENCE [LARGE SCALE GENOMIC DNA]</scope>
    <source>
        <strain evidence="12 14">DSM 22147</strain>
    </source>
</reference>
<accession>A0A0D6XTB3</accession>
<dbReference type="PANTHER" id="PTHR43643:SF3">
    <property type="entry name" value="HISTIDINOL-PHOSPHATE AMINOTRANSFERASE"/>
    <property type="match status" value="1"/>
</dbReference>
<keyword evidence="8 10" id="KW-0368">Histidine biosynthesis</keyword>
<dbReference type="Proteomes" id="UP000032366">
    <property type="component" value="Unassembled WGS sequence"/>
</dbReference>
<dbReference type="EC" id="2.6.1.9" evidence="10"/>
<dbReference type="InterPro" id="IPR015424">
    <property type="entry name" value="PyrdxlP-dep_Trfase"/>
</dbReference>
<comment type="pathway">
    <text evidence="2 10">Amino-acid biosynthesis; L-histidine biosynthesis; L-histidine from 5-phospho-alpha-D-ribose 1-diphosphate: step 7/9.</text>
</comment>
<dbReference type="Gene3D" id="3.90.1150.10">
    <property type="entry name" value="Aspartate Aminotransferase, domain 1"/>
    <property type="match status" value="1"/>
</dbReference>
<feature type="modified residue" description="N6-(pyridoxal phosphate)lysine" evidence="10">
    <location>
        <position position="221"/>
    </location>
</feature>
<dbReference type="Pfam" id="PF00155">
    <property type="entry name" value="Aminotran_1_2"/>
    <property type="match status" value="1"/>
</dbReference>
<dbReference type="InterPro" id="IPR001917">
    <property type="entry name" value="Aminotrans_II_pyridoxalP_BS"/>
</dbReference>
<dbReference type="CDD" id="cd00609">
    <property type="entry name" value="AAT_like"/>
    <property type="match status" value="1"/>
</dbReference>
<dbReference type="AlphaFoldDB" id="A0A0D6XTB3"/>
<proteinExistence type="inferred from homology"/>
<organism evidence="13 15">
    <name type="scientific">Staphylococcus microti</name>
    <dbReference type="NCBI Taxonomy" id="569857"/>
    <lineage>
        <taxon>Bacteria</taxon>
        <taxon>Bacillati</taxon>
        <taxon>Bacillota</taxon>
        <taxon>Bacilli</taxon>
        <taxon>Bacillales</taxon>
        <taxon>Staphylococcaceae</taxon>
        <taxon>Staphylococcus</taxon>
    </lineage>
</organism>
<dbReference type="InterPro" id="IPR015422">
    <property type="entry name" value="PyrdxlP-dep_Trfase_small"/>
</dbReference>
<gene>
    <name evidence="13" type="primary">hisC_1</name>
    <name evidence="10" type="synonym">hisC</name>
    <name evidence="13" type="ORF">NCTC13832_00465</name>
    <name evidence="12" type="ORF">TP70_01045</name>
</gene>
<evidence type="ECO:0000256" key="4">
    <source>
        <dbReference type="ARBA" id="ARBA00022576"/>
    </source>
</evidence>
<comment type="subunit">
    <text evidence="3 10">Homodimer.</text>
</comment>
<keyword evidence="4 10" id="KW-0032">Aminotransferase</keyword>
<dbReference type="GO" id="GO:0030170">
    <property type="term" value="F:pyridoxal phosphate binding"/>
    <property type="evidence" value="ECO:0007669"/>
    <property type="project" value="InterPro"/>
</dbReference>
<dbReference type="NCBIfam" id="TIGR01141">
    <property type="entry name" value="hisC"/>
    <property type="match status" value="1"/>
</dbReference>
<dbReference type="InterPro" id="IPR015421">
    <property type="entry name" value="PyrdxlP-dep_Trfase_major"/>
</dbReference>
<dbReference type="OrthoDB" id="9813612at2"/>
<dbReference type="Proteomes" id="UP000254100">
    <property type="component" value="Unassembled WGS sequence"/>
</dbReference>
<dbReference type="GO" id="GO:0004400">
    <property type="term" value="F:histidinol-phosphate transaminase activity"/>
    <property type="evidence" value="ECO:0007669"/>
    <property type="project" value="UniProtKB-UniRule"/>
</dbReference>
<dbReference type="PROSITE" id="PS00599">
    <property type="entry name" value="AA_TRANSFER_CLASS_2"/>
    <property type="match status" value="1"/>
</dbReference>
<dbReference type="EMBL" id="JXWY01000005">
    <property type="protein sequence ID" value="KIX91685.1"/>
    <property type="molecule type" value="Genomic_DNA"/>
</dbReference>
<dbReference type="SUPFAM" id="SSF53383">
    <property type="entry name" value="PLP-dependent transferases"/>
    <property type="match status" value="1"/>
</dbReference>
<dbReference type="Gene3D" id="3.40.640.10">
    <property type="entry name" value="Type I PLP-dependent aspartate aminotransferase-like (Major domain)"/>
    <property type="match status" value="1"/>
</dbReference>
<evidence type="ECO:0000256" key="7">
    <source>
        <dbReference type="ARBA" id="ARBA00022898"/>
    </source>
</evidence>
<evidence type="ECO:0000256" key="9">
    <source>
        <dbReference type="ARBA" id="ARBA00047481"/>
    </source>
</evidence>
<dbReference type="PANTHER" id="PTHR43643">
    <property type="entry name" value="HISTIDINOL-PHOSPHATE AMINOTRANSFERASE 2"/>
    <property type="match status" value="1"/>
</dbReference>
<dbReference type="GO" id="GO:0000105">
    <property type="term" value="P:L-histidine biosynthetic process"/>
    <property type="evidence" value="ECO:0007669"/>
    <property type="project" value="UniProtKB-UniRule"/>
</dbReference>
<keyword evidence="5 10" id="KW-0028">Amino-acid biosynthesis</keyword>